<reference evidence="2 3" key="1">
    <citation type="submission" date="2018-05" db="EMBL/GenBank/DDBJ databases">
        <title>Evolution of small genomes with special reference to Mycobacterium leprae.</title>
        <authorList>
            <person name="Mohanty P.S."/>
            <person name="Bansal A.K."/>
            <person name="Gupta U.D."/>
            <person name="Naaz F."/>
            <person name="Dwivedi V.D."/>
            <person name="Singh H."/>
            <person name="Gupta G."/>
            <person name="Sharma S."/>
            <person name="Arora M."/>
        </authorList>
    </citation>
    <scope>NUCLEOTIDE SEQUENCE [LARGE SCALE GENOMIC DNA]</scope>
    <source>
        <strain evidence="2 3">MRHRU-235-G</strain>
    </source>
</reference>
<protein>
    <submittedName>
        <fullName evidence="2">Uncharacterized protein</fullName>
    </submittedName>
</protein>
<gene>
    <name evidence="2" type="ORF">DIJ64_13830</name>
</gene>
<evidence type="ECO:0000313" key="3">
    <source>
        <dbReference type="Proteomes" id="UP000249682"/>
    </source>
</evidence>
<dbReference type="AlphaFoldDB" id="A0AAD0KSC9"/>
<dbReference type="Gene3D" id="1.20.1250.20">
    <property type="entry name" value="MFS general substrate transporter like domains"/>
    <property type="match status" value="1"/>
</dbReference>
<evidence type="ECO:0000313" key="2">
    <source>
        <dbReference type="EMBL" id="AWV48748.1"/>
    </source>
</evidence>
<dbReference type="SUPFAM" id="SSF103473">
    <property type="entry name" value="MFS general substrate transporter"/>
    <property type="match status" value="1"/>
</dbReference>
<keyword evidence="1" id="KW-1133">Transmembrane helix</keyword>
<dbReference type="Proteomes" id="UP000249682">
    <property type="component" value="Chromosome"/>
</dbReference>
<keyword evidence="1" id="KW-0812">Transmembrane</keyword>
<name>A0AAD0KSC9_MYCLR</name>
<evidence type="ECO:0000256" key="1">
    <source>
        <dbReference type="SAM" id="Phobius"/>
    </source>
</evidence>
<organism evidence="2 3">
    <name type="scientific">Mycobacterium leprae</name>
    <dbReference type="NCBI Taxonomy" id="1769"/>
    <lineage>
        <taxon>Bacteria</taxon>
        <taxon>Bacillati</taxon>
        <taxon>Actinomycetota</taxon>
        <taxon>Actinomycetes</taxon>
        <taxon>Mycobacteriales</taxon>
        <taxon>Mycobacteriaceae</taxon>
        <taxon>Mycobacterium</taxon>
    </lineage>
</organism>
<proteinExistence type="predicted"/>
<accession>A0AAD0KSC9</accession>
<dbReference type="InterPro" id="IPR036259">
    <property type="entry name" value="MFS_trans_sf"/>
</dbReference>
<dbReference type="RefSeq" id="WP_111481105.1">
    <property type="nucleotide sequence ID" value="NZ_CP029543.1"/>
</dbReference>
<keyword evidence="1" id="KW-0472">Membrane</keyword>
<sequence>MREYFRGEYLRRLTMCSTLYLAGVTPLYALLTFLSKILSGFAIPVNESTGLMIETSIIDLIVAGSILTLYLVERWRPRPMAVSLLSIMVIPQACLQVVGERPVVVYRRHVVHLRVRVRRPGHFAL</sequence>
<feature type="transmembrane region" description="Helical" evidence="1">
    <location>
        <begin position="12"/>
        <end position="31"/>
    </location>
</feature>
<dbReference type="EMBL" id="CP029543">
    <property type="protein sequence ID" value="AWV48748.1"/>
    <property type="molecule type" value="Genomic_DNA"/>
</dbReference>
<feature type="transmembrane region" description="Helical" evidence="1">
    <location>
        <begin position="51"/>
        <end position="72"/>
    </location>
</feature>